<dbReference type="Gene3D" id="3.40.50.300">
    <property type="entry name" value="P-loop containing nucleotide triphosphate hydrolases"/>
    <property type="match status" value="2"/>
</dbReference>
<sequence length="971" mass="114013">MFIQKIILNNFRIFRGKHEFDFSNKKVIVIEGPNGHGKSTIFDAINWVISGKISRYVGSSEHLQFNFIINNDALNKGMDEASVEIHFNSREEVCIKRSIKNTGSQKLVVNGRRIGIREGQKEIVRLLVNENITNDVNLLESIDLISFIESTLILSQENLEEFVRGNKPTERYSRLEQILGLTRYGQDFKEYLQDLKKEYVTEYDTADLEQNKLKHERELLNAEYQPKLIQNERIGSKTKKSILNELNTFQGDLKNYSLKSLTTDQNFKELTKDEYEIVKRYIYLIEEELKQLEYFEFEIEKKEIYVDELEINENIIEYKTDIENLKRKILNRKKGLDRADSRIENLNMVSRTNKYLETKKIEKESIITNIKSITENLKNITKKLEIKYPNLTFEEISIFENEFNANNDRLNKLLKKKRVLELEGLLNEKKIEAGDLEKGFEIEDKLVNDLKIRIQEINELISGLNIKKDSSLLLQINSVIHEVQSYLLDSNEQKCLVCGTDYKSDEKLKSAIRIELENSSKFMNEVEISINEHKVKRNKIASELDFAEQKLIDFKRKRETLEKVIFNLQSEIASMRLSDSIDQEDIKKIHIEIEVVQKYIQSNENKYKGYIEIKKGITLINDLNQKIYDIAEEEKAATEKHNLYKEFIGDQRNLQLKNNAINSYIDNAKIKVQEYNKKIGKLEQYIQNSERKLQLLIRIKSKLEKMMDCELRLNSSHILKFVKENIDLIKNEEYKARNILMQIEKYLGDIELREIETKIKNCDKEISTYQKQLDQYLIMDEQLNNLITYHTEVQSSLINQYLGGLSFTINNYFRQISPHSYFNYINLMTKKNELFVLMNDKELEFEVLDENINESINASLTLSAAQSTILAMSIFLALNKSQNWSKLNVIGIDDPFQNLDDINAYSFIDVIANLILIENRQVIISTHDSDFAKLSVRKMNLKPEDYAYIKIQSYTREAIEIESEQYRLLGD</sequence>
<dbReference type="Proteomes" id="UP001597362">
    <property type="component" value="Unassembled WGS sequence"/>
</dbReference>
<gene>
    <name evidence="6" type="ORF">ACFSJH_04325</name>
</gene>
<comment type="subunit">
    <text evidence="2">Heterodimer of SbcC and SbcD.</text>
</comment>
<dbReference type="PANTHER" id="PTHR32114">
    <property type="entry name" value="ABC TRANSPORTER ABCH.3"/>
    <property type="match status" value="1"/>
</dbReference>
<comment type="similarity">
    <text evidence="1">Belongs to the SMC family. SbcC subfamily.</text>
</comment>
<evidence type="ECO:0000256" key="4">
    <source>
        <dbReference type="SAM" id="Coils"/>
    </source>
</evidence>
<feature type="coiled-coil region" evidence="4">
    <location>
        <begin position="530"/>
        <end position="564"/>
    </location>
</feature>
<organism evidence="6 7">
    <name type="scientific">Paenibacillus yanchengensis</name>
    <dbReference type="NCBI Taxonomy" id="2035833"/>
    <lineage>
        <taxon>Bacteria</taxon>
        <taxon>Bacillati</taxon>
        <taxon>Bacillota</taxon>
        <taxon>Bacilli</taxon>
        <taxon>Bacillales</taxon>
        <taxon>Paenibacillaceae</taxon>
        <taxon>Paenibacillus</taxon>
    </lineage>
</organism>
<dbReference type="RefSeq" id="WP_377769990.1">
    <property type="nucleotide sequence ID" value="NZ_JBHUHO010000011.1"/>
</dbReference>
<dbReference type="PANTHER" id="PTHR32114:SF2">
    <property type="entry name" value="ABC TRANSPORTER ABCH.3"/>
    <property type="match status" value="1"/>
</dbReference>
<name>A0ABW4YGU8_9BACL</name>
<feature type="coiled-coil region" evidence="4">
    <location>
        <begin position="665"/>
        <end position="706"/>
    </location>
</feature>
<dbReference type="SUPFAM" id="SSF52540">
    <property type="entry name" value="P-loop containing nucleoside triphosphate hydrolases"/>
    <property type="match status" value="2"/>
</dbReference>
<dbReference type="InterPro" id="IPR038729">
    <property type="entry name" value="Rad50/SbcC_AAA"/>
</dbReference>
<evidence type="ECO:0000259" key="5">
    <source>
        <dbReference type="Pfam" id="PF13476"/>
    </source>
</evidence>
<protein>
    <recommendedName>
        <fullName evidence="3">Nuclease SbcCD subunit C</fullName>
    </recommendedName>
</protein>
<dbReference type="Pfam" id="PF13476">
    <property type="entry name" value="AAA_23"/>
    <property type="match status" value="1"/>
</dbReference>
<evidence type="ECO:0000256" key="1">
    <source>
        <dbReference type="ARBA" id="ARBA00006930"/>
    </source>
</evidence>
<proteinExistence type="inferred from homology"/>
<keyword evidence="7" id="KW-1185">Reference proteome</keyword>
<dbReference type="InterPro" id="IPR027417">
    <property type="entry name" value="P-loop_NTPase"/>
</dbReference>
<accession>A0ABW4YGU8</accession>
<feature type="domain" description="Rad50/SbcC-type AAA" evidence="5">
    <location>
        <begin position="5"/>
        <end position="216"/>
    </location>
</feature>
<evidence type="ECO:0000313" key="7">
    <source>
        <dbReference type="Proteomes" id="UP001597362"/>
    </source>
</evidence>
<keyword evidence="4" id="KW-0175">Coiled coil</keyword>
<evidence type="ECO:0000256" key="3">
    <source>
        <dbReference type="ARBA" id="ARBA00013368"/>
    </source>
</evidence>
<evidence type="ECO:0000256" key="2">
    <source>
        <dbReference type="ARBA" id="ARBA00011322"/>
    </source>
</evidence>
<comment type="caution">
    <text evidence="6">The sequence shown here is derived from an EMBL/GenBank/DDBJ whole genome shotgun (WGS) entry which is preliminary data.</text>
</comment>
<evidence type="ECO:0000313" key="6">
    <source>
        <dbReference type="EMBL" id="MFD2114961.1"/>
    </source>
</evidence>
<dbReference type="EMBL" id="JBHUHO010000011">
    <property type="protein sequence ID" value="MFD2114961.1"/>
    <property type="molecule type" value="Genomic_DNA"/>
</dbReference>
<reference evidence="7" key="1">
    <citation type="journal article" date="2019" name="Int. J. Syst. Evol. Microbiol.">
        <title>The Global Catalogue of Microorganisms (GCM) 10K type strain sequencing project: providing services to taxonomists for standard genome sequencing and annotation.</title>
        <authorList>
            <consortium name="The Broad Institute Genomics Platform"/>
            <consortium name="The Broad Institute Genome Sequencing Center for Infectious Disease"/>
            <person name="Wu L."/>
            <person name="Ma J."/>
        </authorList>
    </citation>
    <scope>NUCLEOTIDE SEQUENCE [LARGE SCALE GENOMIC DNA]</scope>
    <source>
        <strain evidence="7">GH52</strain>
    </source>
</reference>